<dbReference type="AlphaFoldDB" id="A0A9P6G4W0"/>
<reference evidence="2" key="1">
    <citation type="journal article" date="2020" name="Mol. Plant Microbe Interact.">
        <title>Genome Sequence of the Biocontrol Agent Coniothyrium minitans strain Conio (IMI 134523).</title>
        <authorList>
            <person name="Patel D."/>
            <person name="Shittu T.A."/>
            <person name="Baroncelli R."/>
            <person name="Muthumeenakshi S."/>
            <person name="Osborne T.H."/>
            <person name="Janganan T.K."/>
            <person name="Sreenivasaprasad S."/>
        </authorList>
    </citation>
    <scope>NUCLEOTIDE SEQUENCE</scope>
    <source>
        <strain evidence="2">Conio</strain>
    </source>
</reference>
<dbReference type="EMBL" id="WJXW01000018">
    <property type="protein sequence ID" value="KAF9728892.1"/>
    <property type="molecule type" value="Genomic_DNA"/>
</dbReference>
<accession>A0A9P6G4W0</accession>
<name>A0A9P6G4W0_9PLEO</name>
<protein>
    <submittedName>
        <fullName evidence="2">Uncharacterized protein</fullName>
    </submittedName>
</protein>
<gene>
    <name evidence="2" type="ORF">PMIN01_13272</name>
</gene>
<comment type="caution">
    <text evidence="2">The sequence shown here is derived from an EMBL/GenBank/DDBJ whole genome shotgun (WGS) entry which is preliminary data.</text>
</comment>
<evidence type="ECO:0000256" key="1">
    <source>
        <dbReference type="SAM" id="MobiDB-lite"/>
    </source>
</evidence>
<dbReference type="Proteomes" id="UP000756921">
    <property type="component" value="Unassembled WGS sequence"/>
</dbReference>
<evidence type="ECO:0000313" key="3">
    <source>
        <dbReference type="Proteomes" id="UP000756921"/>
    </source>
</evidence>
<feature type="compositionally biased region" description="Pro residues" evidence="1">
    <location>
        <begin position="27"/>
        <end position="47"/>
    </location>
</feature>
<feature type="region of interest" description="Disordered" evidence="1">
    <location>
        <begin position="1"/>
        <end position="56"/>
    </location>
</feature>
<feature type="region of interest" description="Disordered" evidence="1">
    <location>
        <begin position="94"/>
        <end position="113"/>
    </location>
</feature>
<organism evidence="2 3">
    <name type="scientific">Paraphaeosphaeria minitans</name>
    <dbReference type="NCBI Taxonomy" id="565426"/>
    <lineage>
        <taxon>Eukaryota</taxon>
        <taxon>Fungi</taxon>
        <taxon>Dikarya</taxon>
        <taxon>Ascomycota</taxon>
        <taxon>Pezizomycotina</taxon>
        <taxon>Dothideomycetes</taxon>
        <taxon>Pleosporomycetidae</taxon>
        <taxon>Pleosporales</taxon>
        <taxon>Massarineae</taxon>
        <taxon>Didymosphaeriaceae</taxon>
        <taxon>Paraphaeosphaeria</taxon>
    </lineage>
</organism>
<sequence length="113" mass="13640">MVPPPTQQKQEHQQKHQNQHQNQQPTSPLPNPPQRQPLPFPLPPTRSPWPTRARRRQWISKDEPEWDVAEWDALVANFCAEIREYFRVWEEEDEREREREAGEWGRRKVVDDG</sequence>
<evidence type="ECO:0000313" key="2">
    <source>
        <dbReference type="EMBL" id="KAF9728892.1"/>
    </source>
</evidence>
<feature type="compositionally biased region" description="Basic and acidic residues" evidence="1">
    <location>
        <begin position="96"/>
        <end position="113"/>
    </location>
</feature>
<keyword evidence="3" id="KW-1185">Reference proteome</keyword>
<proteinExistence type="predicted"/>